<keyword evidence="2" id="KW-1185">Reference proteome</keyword>
<dbReference type="SUPFAM" id="SSF56925">
    <property type="entry name" value="OMPA-like"/>
    <property type="match status" value="1"/>
</dbReference>
<organism evidence="1 2">
    <name type="scientific">Sphingomonas cremea</name>
    <dbReference type="NCBI Taxonomy" id="2904799"/>
    <lineage>
        <taxon>Bacteria</taxon>
        <taxon>Pseudomonadati</taxon>
        <taxon>Pseudomonadota</taxon>
        <taxon>Alphaproteobacteria</taxon>
        <taxon>Sphingomonadales</taxon>
        <taxon>Sphingomonadaceae</taxon>
        <taxon>Sphingomonas</taxon>
    </lineage>
</organism>
<dbReference type="InterPro" id="IPR011250">
    <property type="entry name" value="OMP/PagP_B-barrel"/>
</dbReference>
<proteinExistence type="predicted"/>
<evidence type="ECO:0000313" key="1">
    <source>
        <dbReference type="EMBL" id="MCF2515084.1"/>
    </source>
</evidence>
<dbReference type="Pfam" id="PF13557">
    <property type="entry name" value="Phenol_MetA_deg"/>
    <property type="match status" value="1"/>
</dbReference>
<accession>A0A9X1QM62</accession>
<protein>
    <submittedName>
        <fullName evidence="1">Transporter</fullName>
    </submittedName>
</protein>
<dbReference type="RefSeq" id="WP_235067591.1">
    <property type="nucleotide sequence ID" value="NZ_JAKFGM010000002.1"/>
</dbReference>
<gene>
    <name evidence="1" type="ORF">LVY65_08420</name>
</gene>
<dbReference type="AlphaFoldDB" id="A0A9X1QM62"/>
<reference evidence="1" key="1">
    <citation type="submission" date="2022-01" db="EMBL/GenBank/DDBJ databases">
        <authorList>
            <person name="Jo J.-H."/>
            <person name="Im W.-T."/>
        </authorList>
    </citation>
    <scope>NUCLEOTIDE SEQUENCE</scope>
    <source>
        <strain evidence="1">G124</strain>
    </source>
</reference>
<sequence length="317" mass="35311">MNDLNSWPSNLHRIALRALAWAVAALFLCSPGFAQDLEPRRWSQLPTGQNFLSLTYAHTNGDINVDPTIGIEDAKMKVDTALAGYVRGFKLAGRSARIEVRQAWQTGRWDGIVNGLPKTVERDGFSDTIVRVAINLVGPPPLAAREYGAYLATHESETIVGAAMAVHLPTGEYFDDKIINLGNNRFTFRPQLGMQHRRRNWTFEATAMAWIYTDNDDFFNGKRLEQDNFYTLDGTAIYSFKSGIWAAVSAGIGVGGRSRIDGIRNNDRRKDVGWAIAGGFPISRQLGVRVRYFDSDRLNFIGNNSQTFSIGLSASWQ</sequence>
<dbReference type="InterPro" id="IPR025737">
    <property type="entry name" value="FApF"/>
</dbReference>
<evidence type="ECO:0000313" key="2">
    <source>
        <dbReference type="Proteomes" id="UP001139410"/>
    </source>
</evidence>
<dbReference type="Proteomes" id="UP001139410">
    <property type="component" value="Unassembled WGS sequence"/>
</dbReference>
<dbReference type="EMBL" id="JAKFGM010000002">
    <property type="protein sequence ID" value="MCF2515084.1"/>
    <property type="molecule type" value="Genomic_DNA"/>
</dbReference>
<comment type="caution">
    <text evidence="1">The sequence shown here is derived from an EMBL/GenBank/DDBJ whole genome shotgun (WGS) entry which is preliminary data.</text>
</comment>
<name>A0A9X1QM62_9SPHN</name>